<keyword evidence="2" id="KW-0217">Developmental protein</keyword>
<dbReference type="Gramene" id="CDP03442">
    <property type="protein sequence ID" value="CDP03442"/>
    <property type="gene ID" value="GSCOC_T00015202001"/>
</dbReference>
<feature type="region of interest" description="Disordered" evidence="7">
    <location>
        <begin position="1"/>
        <end position="43"/>
    </location>
</feature>
<dbReference type="EMBL" id="HG739094">
    <property type="protein sequence ID" value="CDP03442.1"/>
    <property type="molecule type" value="Genomic_DNA"/>
</dbReference>
<evidence type="ECO:0000256" key="1">
    <source>
        <dbReference type="ARBA" id="ARBA00005405"/>
    </source>
</evidence>
<dbReference type="PANTHER" id="PTHR33405:SF4">
    <property type="entry name" value="PROTEIN FLX-LIKE 2"/>
    <property type="match status" value="1"/>
</dbReference>
<dbReference type="FunCoup" id="A0A068U548">
    <property type="interactions" value="326"/>
</dbReference>
<dbReference type="PANTHER" id="PTHR33405">
    <property type="entry name" value="PROTEIN FLX-LIKE 2"/>
    <property type="match status" value="1"/>
</dbReference>
<feature type="region of interest" description="Disordered" evidence="7">
    <location>
        <begin position="267"/>
        <end position="348"/>
    </location>
</feature>
<name>A0A068U548_COFCA</name>
<dbReference type="GO" id="GO:0009908">
    <property type="term" value="P:flower development"/>
    <property type="evidence" value="ECO:0007669"/>
    <property type="project" value="UniProtKB-KW"/>
</dbReference>
<evidence type="ECO:0000313" key="9">
    <source>
        <dbReference type="Proteomes" id="UP000295252"/>
    </source>
</evidence>
<feature type="compositionally biased region" description="Gly residues" evidence="7">
    <location>
        <begin position="267"/>
        <end position="279"/>
    </location>
</feature>
<dbReference type="AlphaFoldDB" id="A0A068U548"/>
<dbReference type="OMA" id="FPYDMLA"/>
<evidence type="ECO:0000256" key="4">
    <source>
        <dbReference type="ARBA" id="ARBA00023054"/>
    </source>
</evidence>
<keyword evidence="4 6" id="KW-0175">Coiled coil</keyword>
<accession>A0A068U548</accession>
<feature type="coiled-coil region" evidence="6">
    <location>
        <begin position="75"/>
        <end position="120"/>
    </location>
</feature>
<feature type="compositionally biased region" description="Low complexity" evidence="7">
    <location>
        <begin position="412"/>
        <end position="424"/>
    </location>
</feature>
<keyword evidence="3" id="KW-0221">Differentiation</keyword>
<evidence type="ECO:0000313" key="8">
    <source>
        <dbReference type="EMBL" id="CDP03442.1"/>
    </source>
</evidence>
<evidence type="ECO:0000256" key="2">
    <source>
        <dbReference type="ARBA" id="ARBA00022473"/>
    </source>
</evidence>
<dbReference type="STRING" id="49390.A0A068U548"/>
<evidence type="ECO:0000256" key="7">
    <source>
        <dbReference type="SAM" id="MobiDB-lite"/>
    </source>
</evidence>
<dbReference type="InterPro" id="IPR040353">
    <property type="entry name" value="FLX/FLX-like"/>
</dbReference>
<proteinExistence type="inferred from homology"/>
<feature type="compositionally biased region" description="Low complexity" evidence="7">
    <location>
        <begin position="280"/>
        <end position="305"/>
    </location>
</feature>
<evidence type="ECO:0000256" key="6">
    <source>
        <dbReference type="SAM" id="Coils"/>
    </source>
</evidence>
<evidence type="ECO:0000256" key="5">
    <source>
        <dbReference type="ARBA" id="ARBA00023089"/>
    </source>
</evidence>
<reference evidence="9" key="1">
    <citation type="journal article" date="2014" name="Science">
        <title>The coffee genome provides insight into the convergent evolution of caffeine biosynthesis.</title>
        <authorList>
            <person name="Denoeud F."/>
            <person name="Carretero-Paulet L."/>
            <person name="Dereeper A."/>
            <person name="Droc G."/>
            <person name="Guyot R."/>
            <person name="Pietrella M."/>
            <person name="Zheng C."/>
            <person name="Alberti A."/>
            <person name="Anthony F."/>
            <person name="Aprea G."/>
            <person name="Aury J.M."/>
            <person name="Bento P."/>
            <person name="Bernard M."/>
            <person name="Bocs S."/>
            <person name="Campa C."/>
            <person name="Cenci A."/>
            <person name="Combes M.C."/>
            <person name="Crouzillat D."/>
            <person name="Da Silva C."/>
            <person name="Daddiego L."/>
            <person name="De Bellis F."/>
            <person name="Dussert S."/>
            <person name="Garsmeur O."/>
            <person name="Gayraud T."/>
            <person name="Guignon V."/>
            <person name="Jahn K."/>
            <person name="Jamilloux V."/>
            <person name="Joet T."/>
            <person name="Labadie K."/>
            <person name="Lan T."/>
            <person name="Leclercq J."/>
            <person name="Lepelley M."/>
            <person name="Leroy T."/>
            <person name="Li L.T."/>
            <person name="Librado P."/>
            <person name="Lopez L."/>
            <person name="Munoz A."/>
            <person name="Noel B."/>
            <person name="Pallavicini A."/>
            <person name="Perrotta G."/>
            <person name="Poncet V."/>
            <person name="Pot D."/>
            <person name="Priyono X."/>
            <person name="Rigoreau M."/>
            <person name="Rouard M."/>
            <person name="Rozas J."/>
            <person name="Tranchant-Dubreuil C."/>
            <person name="VanBuren R."/>
            <person name="Zhang Q."/>
            <person name="Andrade A.C."/>
            <person name="Argout X."/>
            <person name="Bertrand B."/>
            <person name="de Kochko A."/>
            <person name="Graziosi G."/>
            <person name="Henry R.J."/>
            <person name="Jayarama X."/>
            <person name="Ming R."/>
            <person name="Nagai C."/>
            <person name="Rounsley S."/>
            <person name="Sankoff D."/>
            <person name="Giuliano G."/>
            <person name="Albert V.A."/>
            <person name="Wincker P."/>
            <person name="Lashermes P."/>
        </authorList>
    </citation>
    <scope>NUCLEOTIDE SEQUENCE [LARGE SCALE GENOMIC DNA]</scope>
    <source>
        <strain evidence="9">cv. DH200-94</strain>
    </source>
</reference>
<sequence length="457" mass="48859">MGSKGRIPPPHLRRQLPGPGMGHPDPFGPAIHPPPGGFPPFDMLPPPEIMEQKLATQHVEMQKLATENQRLAVTHVSLRQELAAAQHELQMLHANIGDIKSEREQQMRGLMDKIARMEAELRAAEPIKKELHQAQTEAQSLVAGRQELISNVQQLNQDLQRTHSDIQQIPFLLSELDGLRQEYQHCRATYDYEKKLYNDHLESLQVMEKNYLTMAREVEKLRADLANSSNFDRRTGLTYGGNMGYSENDASGNYPVGPNAYGNGYGVLQGRGPHSGDGSSGAAADAAGAATGGATPPVGAPSGSGNAPLATRAAYDAARGPTFDTQRGPTGTAYDAHRGVGGPGYDAQRGNAVPSYEAQRGLGYEAHRRTASDGHGPTFSGNAAAPYNFQRGSGYDGQRGGYNPQKSVGYDSSSRAAGSQGQAAPVRNAPYESAAPSARGVGMGYEAPPRGGNAVRR</sequence>
<keyword evidence="5" id="KW-0287">Flowering</keyword>
<dbReference type="OrthoDB" id="1911379at2759"/>
<evidence type="ECO:0008006" key="10">
    <source>
        <dbReference type="Google" id="ProtNLM"/>
    </source>
</evidence>
<feature type="region of interest" description="Disordered" evidence="7">
    <location>
        <begin position="368"/>
        <end position="457"/>
    </location>
</feature>
<dbReference type="InParanoid" id="A0A068U548"/>
<keyword evidence="9" id="KW-1185">Reference proteome</keyword>
<dbReference type="GO" id="GO:0030154">
    <property type="term" value="P:cell differentiation"/>
    <property type="evidence" value="ECO:0007669"/>
    <property type="project" value="UniProtKB-KW"/>
</dbReference>
<comment type="similarity">
    <text evidence="1">Belongs to the FLX family.</text>
</comment>
<dbReference type="Proteomes" id="UP000295252">
    <property type="component" value="Chromosome V"/>
</dbReference>
<gene>
    <name evidence="8" type="ORF">GSCOC_T00015202001</name>
</gene>
<feature type="compositionally biased region" description="Pro residues" evidence="7">
    <location>
        <begin position="31"/>
        <end position="43"/>
    </location>
</feature>
<protein>
    <recommendedName>
        <fullName evidence="10">Protein FLX-like 2</fullName>
    </recommendedName>
</protein>
<dbReference type="PhylomeDB" id="A0A068U548"/>
<organism evidence="8 9">
    <name type="scientific">Coffea canephora</name>
    <name type="common">Robusta coffee</name>
    <dbReference type="NCBI Taxonomy" id="49390"/>
    <lineage>
        <taxon>Eukaryota</taxon>
        <taxon>Viridiplantae</taxon>
        <taxon>Streptophyta</taxon>
        <taxon>Embryophyta</taxon>
        <taxon>Tracheophyta</taxon>
        <taxon>Spermatophyta</taxon>
        <taxon>Magnoliopsida</taxon>
        <taxon>eudicotyledons</taxon>
        <taxon>Gunneridae</taxon>
        <taxon>Pentapetalae</taxon>
        <taxon>asterids</taxon>
        <taxon>lamiids</taxon>
        <taxon>Gentianales</taxon>
        <taxon>Rubiaceae</taxon>
        <taxon>Ixoroideae</taxon>
        <taxon>Gardenieae complex</taxon>
        <taxon>Bertiereae - Coffeeae clade</taxon>
        <taxon>Coffeeae</taxon>
        <taxon>Coffea</taxon>
    </lineage>
</organism>
<evidence type="ECO:0000256" key="3">
    <source>
        <dbReference type="ARBA" id="ARBA00022782"/>
    </source>
</evidence>